<dbReference type="InterPro" id="IPR057204">
    <property type="entry name" value="DUF7882"/>
</dbReference>
<organism evidence="2 3">
    <name type="scientific">Microbacterium mcarthurae</name>
    <dbReference type="NCBI Taxonomy" id="3035918"/>
    <lineage>
        <taxon>Bacteria</taxon>
        <taxon>Bacillati</taxon>
        <taxon>Actinomycetota</taxon>
        <taxon>Actinomycetes</taxon>
        <taxon>Micrococcales</taxon>
        <taxon>Microbacteriaceae</taxon>
        <taxon>Microbacterium</taxon>
    </lineage>
</organism>
<dbReference type="Proteomes" id="UP001630303">
    <property type="component" value="Unassembled WGS sequence"/>
</dbReference>
<evidence type="ECO:0000313" key="2">
    <source>
        <dbReference type="EMBL" id="MFM2719077.1"/>
    </source>
</evidence>
<keyword evidence="3" id="KW-1185">Reference proteome</keyword>
<evidence type="ECO:0000259" key="1">
    <source>
        <dbReference type="Pfam" id="PF25355"/>
    </source>
</evidence>
<dbReference type="GO" id="GO:0016874">
    <property type="term" value="F:ligase activity"/>
    <property type="evidence" value="ECO:0007669"/>
    <property type="project" value="UniProtKB-KW"/>
</dbReference>
<dbReference type="EMBL" id="JAROCE010000001">
    <property type="protein sequence ID" value="MFM2719077.1"/>
    <property type="molecule type" value="Genomic_DNA"/>
</dbReference>
<proteinExistence type="predicted"/>
<gene>
    <name evidence="2" type="ORF">P5G46_00940</name>
</gene>
<feature type="domain" description="DUF7882" evidence="1">
    <location>
        <begin position="1"/>
        <end position="96"/>
    </location>
</feature>
<comment type="caution">
    <text evidence="2">The sequence shown here is derived from an EMBL/GenBank/DDBJ whole genome shotgun (WGS) entry which is preliminary data.</text>
</comment>
<evidence type="ECO:0000313" key="3">
    <source>
        <dbReference type="Proteomes" id="UP001630303"/>
    </source>
</evidence>
<protein>
    <submittedName>
        <fullName evidence="2">ATP-dependent DNA ligase</fullName>
    </submittedName>
</protein>
<name>A0ABW9GBS5_9MICO</name>
<reference evidence="2 3" key="1">
    <citation type="submission" date="2023-03" db="EMBL/GenBank/DDBJ databases">
        <title>MT1 and MT2 Draft Genomes of Novel Species.</title>
        <authorList>
            <person name="Venkateswaran K."/>
        </authorList>
    </citation>
    <scope>NUCLEOTIDE SEQUENCE [LARGE SCALE GENOMIC DNA]</scope>
    <source>
        <strain evidence="2 3">IF8SW-P5</strain>
    </source>
</reference>
<dbReference type="RefSeq" id="WP_408904763.1">
    <property type="nucleotide sequence ID" value="NZ_JAROCE010000001.1"/>
</dbReference>
<keyword evidence="2" id="KW-0436">Ligase</keyword>
<sequence length="129" mass="14499">MGKFVYDGNIKVEFEDRLLAHLQAVIMAKVRRGESFPFTWKDDISIGGGRTTVYIHPHVSLVFKYHGSRNPQLSNAWLQALTYNANSGRGLYVVPEPDDHSAREAGPREEMVFREVPNPNAPVPEPAHS</sequence>
<dbReference type="Pfam" id="PF25355">
    <property type="entry name" value="DUF7882"/>
    <property type="match status" value="1"/>
</dbReference>
<accession>A0ABW9GBS5</accession>